<evidence type="ECO:0000256" key="3">
    <source>
        <dbReference type="ARBA" id="ARBA00022729"/>
    </source>
</evidence>
<dbReference type="Proteomes" id="UP000023785">
    <property type="component" value="Unassembled WGS sequence"/>
</dbReference>
<evidence type="ECO:0000256" key="6">
    <source>
        <dbReference type="ARBA" id="ARBA00023237"/>
    </source>
</evidence>
<evidence type="ECO:0000256" key="2">
    <source>
        <dbReference type="ARBA" id="ARBA00022448"/>
    </source>
</evidence>
<comment type="similarity">
    <text evidence="7">Belongs to the bacterial secretin family.</text>
</comment>
<dbReference type="SMART" id="SM00965">
    <property type="entry name" value="STN"/>
    <property type="match status" value="1"/>
</dbReference>
<dbReference type="Pfam" id="PF03958">
    <property type="entry name" value="Secretin_N"/>
    <property type="match status" value="1"/>
</dbReference>
<evidence type="ECO:0000256" key="9">
    <source>
        <dbReference type="SAM" id="MobiDB-lite"/>
    </source>
</evidence>
<organism evidence="12 13">
    <name type="scientific">Acinetobacter nectaris CIP 110549</name>
    <dbReference type="NCBI Taxonomy" id="1392540"/>
    <lineage>
        <taxon>Bacteria</taxon>
        <taxon>Pseudomonadati</taxon>
        <taxon>Pseudomonadota</taxon>
        <taxon>Gammaproteobacteria</taxon>
        <taxon>Moraxellales</taxon>
        <taxon>Moraxellaceae</taxon>
        <taxon>Acinetobacter</taxon>
    </lineage>
</organism>
<evidence type="ECO:0000256" key="1">
    <source>
        <dbReference type="ARBA" id="ARBA00004370"/>
    </source>
</evidence>
<dbReference type="Pfam" id="PF00263">
    <property type="entry name" value="Secretin"/>
    <property type="match status" value="1"/>
</dbReference>
<keyword evidence="2 8" id="KW-0813">Transport</keyword>
<reference evidence="12 13" key="1">
    <citation type="submission" date="2013-10" db="EMBL/GenBank/DDBJ databases">
        <title>The Genome Sequence of Acinetobacter nectaris CIP 110549.</title>
        <authorList>
            <consortium name="The Broad Institute Genomics Platform"/>
            <consortium name="The Broad Institute Genome Sequencing Center for Infectious Disease"/>
            <person name="Cerqueira G."/>
            <person name="Feldgarden M."/>
            <person name="Courvalin P."/>
            <person name="Grillot-Courvalin C."/>
            <person name="Clermont D."/>
            <person name="Rocha E."/>
            <person name="Yoon E.-J."/>
            <person name="Nemec A."/>
            <person name="Young S.K."/>
            <person name="Zeng Q."/>
            <person name="Gargeya S."/>
            <person name="Fitzgerald M."/>
            <person name="Abouelleil A."/>
            <person name="Alvarado L."/>
            <person name="Berlin A.M."/>
            <person name="Chapman S.B."/>
            <person name="Gainer-Dewar J."/>
            <person name="Goldberg J."/>
            <person name="Gnerre S."/>
            <person name="Griggs A."/>
            <person name="Gujja S."/>
            <person name="Hansen M."/>
            <person name="Howarth C."/>
            <person name="Imamovic A."/>
            <person name="Ireland A."/>
            <person name="Larimer J."/>
            <person name="McCowan C."/>
            <person name="Murphy C."/>
            <person name="Pearson M."/>
            <person name="Poon T.W."/>
            <person name="Priest M."/>
            <person name="Roberts A."/>
            <person name="Saif S."/>
            <person name="Shea T."/>
            <person name="Sykes S."/>
            <person name="Wortman J."/>
            <person name="Nusbaum C."/>
            <person name="Birren B."/>
        </authorList>
    </citation>
    <scope>NUCLEOTIDE SEQUENCE [LARGE SCALE GENOMIC DNA]</scope>
    <source>
        <strain evidence="12 13">CIP 110549</strain>
    </source>
</reference>
<dbReference type="InterPro" id="IPR038591">
    <property type="entry name" value="NolW-like_sf"/>
</dbReference>
<dbReference type="Gene3D" id="2.60.40.3470">
    <property type="match status" value="1"/>
</dbReference>
<dbReference type="Gene3D" id="3.30.1370.130">
    <property type="match status" value="1"/>
</dbReference>
<keyword evidence="6" id="KW-0998">Cell outer membrane</keyword>
<dbReference type="PANTHER" id="PTHR30604">
    <property type="entry name" value="PROTEIN TRANSPORT PROTEIN HOFQ"/>
    <property type="match status" value="1"/>
</dbReference>
<dbReference type="InterPro" id="IPR001775">
    <property type="entry name" value="GspD/PilQ"/>
</dbReference>
<evidence type="ECO:0000313" key="13">
    <source>
        <dbReference type="Proteomes" id="UP000023785"/>
    </source>
</evidence>
<dbReference type="InterPro" id="IPR011662">
    <property type="entry name" value="Secretin/TonB_short_N"/>
</dbReference>
<keyword evidence="13" id="KW-1185">Reference proteome</keyword>
<dbReference type="PANTHER" id="PTHR30604:SF1">
    <property type="entry name" value="DNA UTILIZATION PROTEIN HOFQ"/>
    <property type="match status" value="1"/>
</dbReference>
<evidence type="ECO:0000256" key="8">
    <source>
        <dbReference type="RuleBase" id="RU004004"/>
    </source>
</evidence>
<comment type="subcellular location">
    <subcellularLocation>
        <location evidence="8">Cell outer membrane</location>
    </subcellularLocation>
    <subcellularLocation>
        <location evidence="1">Membrane</location>
    </subcellularLocation>
</comment>
<evidence type="ECO:0000313" key="12">
    <source>
        <dbReference type="EMBL" id="ESK39316.1"/>
    </source>
</evidence>
<dbReference type="InterPro" id="IPR013355">
    <property type="entry name" value="Pilus_4_PilQ"/>
</dbReference>
<keyword evidence="5" id="KW-0472">Membrane</keyword>
<feature type="signal peptide" evidence="10">
    <location>
        <begin position="1"/>
        <end position="23"/>
    </location>
</feature>
<gene>
    <name evidence="12" type="ORF">P256_01434</name>
</gene>
<dbReference type="AlphaFoldDB" id="V2TN65"/>
<dbReference type="HOGENOM" id="CLU_006756_0_2_6"/>
<dbReference type="STRING" id="1392540.P256_01434"/>
<keyword evidence="3 10" id="KW-0732">Signal</keyword>
<proteinExistence type="inferred from homology"/>
<evidence type="ECO:0000256" key="7">
    <source>
        <dbReference type="RuleBase" id="RU004003"/>
    </source>
</evidence>
<evidence type="ECO:0000256" key="10">
    <source>
        <dbReference type="SAM" id="SignalP"/>
    </source>
</evidence>
<dbReference type="Gene3D" id="3.30.1370.120">
    <property type="match status" value="1"/>
</dbReference>
<name>V2TN65_9GAMM</name>
<feature type="compositionally biased region" description="Low complexity" evidence="9">
    <location>
        <begin position="392"/>
        <end position="406"/>
    </location>
</feature>
<dbReference type="GO" id="GO:0009306">
    <property type="term" value="P:protein secretion"/>
    <property type="evidence" value="ECO:0007669"/>
    <property type="project" value="InterPro"/>
</dbReference>
<sequence length="703" mass="75904">MNSISRRFLLSATVVAIMQTAQAGVAVTGIVPMQVANQGTEIRIMFNGLPPQPKAYQVQQSSQLILDFPETTNTTTQSQIPFSNDQVSAINVSSDNARTRLSIDLKQNSKFSTRVEGNTYILRVLPTTSPVQQVSTPQAVLPSAAQGISNIGFQRNDKGDGQIIVDLSNPKIPVDIQQRNNKIIARFTGNKVPLYLARRLNVNDFATPVSIVDSFNDGNNGVIEIQANDSFDYMAYQADNKLTINVSKKLDPTQRAMQATKYSGKKISLDFQDIEIRRVLQLLADFSGENIVAADNVQGNITLHLKDVPADQALALILQTKNLDQRRTGNVIWIAPTSDMIKRDEDQAKLYAQSIKLAPLQTEYIQLNYAKASDIQKLISATKKSGGESKDALSGSDDNSGGSLLSPRGTISVDDRTNTIIINDTATKITQIQQLLKQLDIPVKQVMVEARIVRASTDFSKSIGVKWGVAGRSGSVTDGTNTRSTGTLIGSSIANVSSLRTSSTVSNNLNVDLGSTLSNSPSIAFGLLNTADSLLNLELSALQSDGLGEVLSTPKVMTGDKQEAIIKSGAKIPYATTSGNSGTTTTFQDAVLELKVTPSITPDGKVQMKLNISKDTLGLLTDAGYAIDTNTLQTNVLVNNGETVVLGGLYENSTSNNVSKVPLLGDIPGLGNLFKNRTRTEQKRELLIFITPRIVNDTFSRNH</sequence>
<dbReference type="GO" id="GO:0009279">
    <property type="term" value="C:cell outer membrane"/>
    <property type="evidence" value="ECO:0007669"/>
    <property type="project" value="UniProtKB-SubCell"/>
</dbReference>
<keyword evidence="4" id="KW-0653">Protein transport</keyword>
<dbReference type="OrthoDB" id="9779724at2"/>
<feature type="domain" description="Secretin/TonB short N-terminal" evidence="11">
    <location>
        <begin position="289"/>
        <end position="337"/>
    </location>
</feature>
<dbReference type="InterPro" id="IPR051808">
    <property type="entry name" value="Type_IV_pilus_biogenesis"/>
</dbReference>
<evidence type="ECO:0000256" key="5">
    <source>
        <dbReference type="ARBA" id="ARBA00023136"/>
    </source>
</evidence>
<dbReference type="InterPro" id="IPR004846">
    <property type="entry name" value="T2SS/T3SS_dom"/>
</dbReference>
<dbReference type="Pfam" id="PF11741">
    <property type="entry name" value="AMIN"/>
    <property type="match status" value="2"/>
</dbReference>
<dbReference type="eggNOG" id="COG4796">
    <property type="taxonomic scope" value="Bacteria"/>
</dbReference>
<dbReference type="InterPro" id="IPR021731">
    <property type="entry name" value="AMIN_dom"/>
</dbReference>
<dbReference type="Pfam" id="PF07660">
    <property type="entry name" value="STN"/>
    <property type="match status" value="1"/>
</dbReference>
<dbReference type="PATRIC" id="fig|1392540.3.peg.1392"/>
<comment type="caution">
    <text evidence="12">The sequence shown here is derived from an EMBL/GenBank/DDBJ whole genome shotgun (WGS) entry which is preliminary data.</text>
</comment>
<dbReference type="NCBIfam" id="TIGR02515">
    <property type="entry name" value="IV_pilus_PilQ"/>
    <property type="match status" value="1"/>
</dbReference>
<protein>
    <recommendedName>
        <fullName evidence="11">Secretin/TonB short N-terminal domain-containing protein</fullName>
    </recommendedName>
</protein>
<dbReference type="RefSeq" id="WP_023273063.1">
    <property type="nucleotide sequence ID" value="NZ_KI530723.1"/>
</dbReference>
<evidence type="ECO:0000259" key="11">
    <source>
        <dbReference type="SMART" id="SM00965"/>
    </source>
</evidence>
<accession>V2TN65</accession>
<feature type="region of interest" description="Disordered" evidence="9">
    <location>
        <begin position="385"/>
        <end position="410"/>
    </location>
</feature>
<feature type="chain" id="PRO_5004711546" description="Secretin/TonB short N-terminal domain-containing protein" evidence="10">
    <location>
        <begin position="24"/>
        <end position="703"/>
    </location>
</feature>
<evidence type="ECO:0000256" key="4">
    <source>
        <dbReference type="ARBA" id="ARBA00022927"/>
    </source>
</evidence>
<dbReference type="InterPro" id="IPR005644">
    <property type="entry name" value="NolW-like"/>
</dbReference>
<dbReference type="PRINTS" id="PR00811">
    <property type="entry name" value="BCTERIALGSPD"/>
</dbReference>
<dbReference type="EMBL" id="AYER01000005">
    <property type="protein sequence ID" value="ESK39316.1"/>
    <property type="molecule type" value="Genomic_DNA"/>
</dbReference>
<dbReference type="Gene3D" id="2.60.40.3500">
    <property type="match status" value="1"/>
</dbReference>